<dbReference type="OrthoDB" id="2317741at2759"/>
<keyword evidence="1" id="KW-0732">Signal</keyword>
<accession>A0A1M2V7B5</accession>
<evidence type="ECO:0000313" key="2">
    <source>
        <dbReference type="EMBL" id="OJT03530.1"/>
    </source>
</evidence>
<reference evidence="2 3" key="1">
    <citation type="submission" date="2016-10" db="EMBL/GenBank/DDBJ databases">
        <title>Genome sequence of the basidiomycete white-rot fungus Trametes pubescens.</title>
        <authorList>
            <person name="Makela M.R."/>
            <person name="Granchi Z."/>
            <person name="Peng M."/>
            <person name="De Vries R.P."/>
            <person name="Grigoriev I."/>
            <person name="Riley R."/>
            <person name="Hilden K."/>
        </authorList>
    </citation>
    <scope>NUCLEOTIDE SEQUENCE [LARGE SCALE GENOMIC DNA]</scope>
    <source>
        <strain evidence="2 3">FBCC735</strain>
    </source>
</reference>
<sequence length="136" mass="15162">MSSRNNSVLAKCLLVFVALFSIFFQLAAAMPVTTLEKRDVYTPPVLYPHTGTVWYKGQTHNVTWDVSDPPVNITNKVGTIMLRKGNLGTPLILAKGFDILLGRIEVAVPWVIEDDDYSVVLFGDSGNWSEEFTIKE</sequence>
<name>A0A1M2V7B5_TRAPU</name>
<feature type="chain" id="PRO_5012679724" evidence="1">
    <location>
        <begin position="30"/>
        <end position="136"/>
    </location>
</feature>
<dbReference type="OMA" id="PRANIVW"/>
<gene>
    <name evidence="2" type="ORF">TRAPUB_5809</name>
</gene>
<organism evidence="2 3">
    <name type="scientific">Trametes pubescens</name>
    <name type="common">White-rot fungus</name>
    <dbReference type="NCBI Taxonomy" id="154538"/>
    <lineage>
        <taxon>Eukaryota</taxon>
        <taxon>Fungi</taxon>
        <taxon>Dikarya</taxon>
        <taxon>Basidiomycota</taxon>
        <taxon>Agaricomycotina</taxon>
        <taxon>Agaricomycetes</taxon>
        <taxon>Polyporales</taxon>
        <taxon>Polyporaceae</taxon>
        <taxon>Trametes</taxon>
    </lineage>
</organism>
<evidence type="ECO:0000256" key="1">
    <source>
        <dbReference type="SAM" id="SignalP"/>
    </source>
</evidence>
<comment type="caution">
    <text evidence="2">The sequence shown here is derived from an EMBL/GenBank/DDBJ whole genome shotgun (WGS) entry which is preliminary data.</text>
</comment>
<feature type="signal peptide" evidence="1">
    <location>
        <begin position="1"/>
        <end position="29"/>
    </location>
</feature>
<keyword evidence="3" id="KW-1185">Reference proteome</keyword>
<dbReference type="Proteomes" id="UP000184267">
    <property type="component" value="Unassembled WGS sequence"/>
</dbReference>
<dbReference type="AlphaFoldDB" id="A0A1M2V7B5"/>
<proteinExistence type="predicted"/>
<dbReference type="EMBL" id="MNAD01001609">
    <property type="protein sequence ID" value="OJT03530.1"/>
    <property type="molecule type" value="Genomic_DNA"/>
</dbReference>
<protein>
    <submittedName>
        <fullName evidence="2">Uncharacterized protein</fullName>
    </submittedName>
</protein>
<evidence type="ECO:0000313" key="3">
    <source>
        <dbReference type="Proteomes" id="UP000184267"/>
    </source>
</evidence>